<evidence type="ECO:0000313" key="4">
    <source>
        <dbReference type="Proteomes" id="UP000320876"/>
    </source>
</evidence>
<dbReference type="RefSeq" id="WP_141999885.1">
    <property type="nucleotide sequence ID" value="NZ_VFML01000001.1"/>
</dbReference>
<feature type="region of interest" description="Disordered" evidence="1">
    <location>
        <begin position="24"/>
        <end position="45"/>
    </location>
</feature>
<name>A0A542DM74_AMYCI</name>
<organism evidence="3 4">
    <name type="scientific">Amycolatopsis cihanbeyliensis</name>
    <dbReference type="NCBI Taxonomy" id="1128664"/>
    <lineage>
        <taxon>Bacteria</taxon>
        <taxon>Bacillati</taxon>
        <taxon>Actinomycetota</taxon>
        <taxon>Actinomycetes</taxon>
        <taxon>Pseudonocardiales</taxon>
        <taxon>Pseudonocardiaceae</taxon>
        <taxon>Amycolatopsis</taxon>
    </lineage>
</organism>
<accession>A0A542DM74</accession>
<gene>
    <name evidence="3" type="ORF">FB471_3950</name>
</gene>
<feature type="chain" id="PRO_5038721227" evidence="2">
    <location>
        <begin position="22"/>
        <end position="165"/>
    </location>
</feature>
<keyword evidence="4" id="KW-1185">Reference proteome</keyword>
<feature type="compositionally biased region" description="Basic and acidic residues" evidence="1">
    <location>
        <begin position="29"/>
        <end position="38"/>
    </location>
</feature>
<feature type="signal peptide" evidence="2">
    <location>
        <begin position="1"/>
        <end position="21"/>
    </location>
</feature>
<evidence type="ECO:0000256" key="1">
    <source>
        <dbReference type="SAM" id="MobiDB-lite"/>
    </source>
</evidence>
<keyword evidence="2" id="KW-0732">Signal</keyword>
<comment type="caution">
    <text evidence="3">The sequence shown here is derived from an EMBL/GenBank/DDBJ whole genome shotgun (WGS) entry which is preliminary data.</text>
</comment>
<proteinExistence type="predicted"/>
<protein>
    <submittedName>
        <fullName evidence="3">Uncharacterized protein</fullName>
    </submittedName>
</protein>
<dbReference type="OrthoDB" id="3629752at2"/>
<evidence type="ECO:0000256" key="2">
    <source>
        <dbReference type="SAM" id="SignalP"/>
    </source>
</evidence>
<dbReference type="AlphaFoldDB" id="A0A542DM74"/>
<evidence type="ECO:0000313" key="3">
    <source>
        <dbReference type="EMBL" id="TQJ04168.1"/>
    </source>
</evidence>
<reference evidence="3 4" key="1">
    <citation type="submission" date="2019-06" db="EMBL/GenBank/DDBJ databases">
        <title>Sequencing the genomes of 1000 actinobacteria strains.</title>
        <authorList>
            <person name="Klenk H.-P."/>
        </authorList>
    </citation>
    <scope>NUCLEOTIDE SEQUENCE [LARGE SCALE GENOMIC DNA]</scope>
    <source>
        <strain evidence="3 4">DSM 45679</strain>
    </source>
</reference>
<sequence>MDNSAVLLLVAAVTLAALALAGCGQGSTGEDRVPERSAGETATTDQGVVQEAVAFGGLAVPADAEVLGVQHQSGIDDMYVLAFATPPDSVEAMLTGSGFTTALTPGREVHQRPVDGLEFGTGDEIVSGQDVLAPGGGRTQRVNRKVLVDRADPDRPVVHWWLFTT</sequence>
<dbReference type="Proteomes" id="UP000320876">
    <property type="component" value="Unassembled WGS sequence"/>
</dbReference>
<dbReference type="EMBL" id="VFML01000001">
    <property type="protein sequence ID" value="TQJ04168.1"/>
    <property type="molecule type" value="Genomic_DNA"/>
</dbReference>